<accession>A0A0B6ZRL5</accession>
<evidence type="ECO:0000256" key="2">
    <source>
        <dbReference type="ARBA" id="ARBA00006393"/>
    </source>
</evidence>
<evidence type="ECO:0000256" key="4">
    <source>
        <dbReference type="SAM" id="MobiDB-lite"/>
    </source>
</evidence>
<sequence>MLVVKPIWKSMAEAPQPPSKPNGASSEQETMDAGVATEDFISTGRTGRRNAVPDISDPRIGTVSTASMDFSFDKLSVTDSKSGPADGAQTGSSNKGNNPDQPSKS</sequence>
<dbReference type="Pfam" id="PF02827">
    <property type="entry name" value="PKI"/>
    <property type="match status" value="1"/>
</dbReference>
<proteinExistence type="inferred from homology"/>
<comment type="similarity">
    <text evidence="2">Belongs to the PKI family.</text>
</comment>
<protein>
    <submittedName>
        <fullName evidence="5">Uncharacterized protein</fullName>
    </submittedName>
</protein>
<keyword evidence="3" id="KW-0649">Protein kinase inhibitor</keyword>
<organism evidence="5">
    <name type="scientific">Arion vulgaris</name>
    <dbReference type="NCBI Taxonomy" id="1028688"/>
    <lineage>
        <taxon>Eukaryota</taxon>
        <taxon>Metazoa</taxon>
        <taxon>Spiralia</taxon>
        <taxon>Lophotrochozoa</taxon>
        <taxon>Mollusca</taxon>
        <taxon>Gastropoda</taxon>
        <taxon>Heterobranchia</taxon>
        <taxon>Euthyneura</taxon>
        <taxon>Panpulmonata</taxon>
        <taxon>Eupulmonata</taxon>
        <taxon>Stylommatophora</taxon>
        <taxon>Helicina</taxon>
        <taxon>Arionoidea</taxon>
        <taxon>Arionidae</taxon>
        <taxon>Arion</taxon>
    </lineage>
</organism>
<evidence type="ECO:0000256" key="3">
    <source>
        <dbReference type="ARBA" id="ARBA00023013"/>
    </source>
</evidence>
<reference evidence="5" key="1">
    <citation type="submission" date="2014-12" db="EMBL/GenBank/DDBJ databases">
        <title>Insight into the proteome of Arion vulgaris.</title>
        <authorList>
            <person name="Aradska J."/>
            <person name="Bulat T."/>
            <person name="Smidak R."/>
            <person name="Sarate P."/>
            <person name="Gangsoo J."/>
            <person name="Sialana F."/>
            <person name="Bilban M."/>
            <person name="Lubec G."/>
        </authorList>
    </citation>
    <scope>NUCLEOTIDE SEQUENCE</scope>
    <source>
        <tissue evidence="5">Skin</tissue>
    </source>
</reference>
<comment type="function">
    <text evidence="1">Extremely potent competitive inhibitor of cAMP-dependent protein kinase activity, this protein interacts with the catalytic subunit of the enzyme after the cAMP-induced dissociation of its regulatory chains.</text>
</comment>
<dbReference type="InterPro" id="IPR004171">
    <property type="entry name" value="cAMP_dep_PKI"/>
</dbReference>
<dbReference type="PANTHER" id="PTHR15416">
    <property type="entry name" value="CAMP-DEPENDENT PROTEIN KINASE INHIBITOR/PKI"/>
    <property type="match status" value="1"/>
</dbReference>
<dbReference type="AlphaFoldDB" id="A0A0B6ZRL5"/>
<evidence type="ECO:0000313" key="5">
    <source>
        <dbReference type="EMBL" id="CEK70431.1"/>
    </source>
</evidence>
<evidence type="ECO:0000256" key="1">
    <source>
        <dbReference type="ARBA" id="ARBA00002844"/>
    </source>
</evidence>
<gene>
    <name evidence="5" type="primary">ORF74109</name>
</gene>
<dbReference type="EMBL" id="HACG01023566">
    <property type="protein sequence ID" value="CEK70431.1"/>
    <property type="molecule type" value="Transcribed_RNA"/>
</dbReference>
<name>A0A0B6ZRL5_9EUPU</name>
<feature type="compositionally biased region" description="Polar residues" evidence="4">
    <location>
        <begin position="89"/>
        <end position="105"/>
    </location>
</feature>
<feature type="region of interest" description="Disordered" evidence="4">
    <location>
        <begin position="1"/>
        <end position="105"/>
    </location>
</feature>
<dbReference type="GO" id="GO:0004862">
    <property type="term" value="F:cAMP-dependent protein kinase inhibitor activity"/>
    <property type="evidence" value="ECO:0007669"/>
    <property type="project" value="InterPro"/>
</dbReference>